<organism evidence="1 2">
    <name type="scientific">Phtheirospermum japonicum</name>
    <dbReference type="NCBI Taxonomy" id="374723"/>
    <lineage>
        <taxon>Eukaryota</taxon>
        <taxon>Viridiplantae</taxon>
        <taxon>Streptophyta</taxon>
        <taxon>Embryophyta</taxon>
        <taxon>Tracheophyta</taxon>
        <taxon>Spermatophyta</taxon>
        <taxon>Magnoliopsida</taxon>
        <taxon>eudicotyledons</taxon>
        <taxon>Gunneridae</taxon>
        <taxon>Pentapetalae</taxon>
        <taxon>asterids</taxon>
        <taxon>lamiids</taxon>
        <taxon>Lamiales</taxon>
        <taxon>Orobanchaceae</taxon>
        <taxon>Orobanchaceae incertae sedis</taxon>
        <taxon>Phtheirospermum</taxon>
    </lineage>
</organism>
<protein>
    <submittedName>
        <fullName evidence="1">Uncharacterized protein</fullName>
    </submittedName>
</protein>
<dbReference type="EMBL" id="BMAC01000315">
    <property type="protein sequence ID" value="GFP93453.1"/>
    <property type="molecule type" value="Genomic_DNA"/>
</dbReference>
<name>A0A830CBR8_9LAMI</name>
<gene>
    <name evidence="1" type="ORF">PHJA_001489700</name>
</gene>
<keyword evidence="2" id="KW-1185">Reference proteome</keyword>
<evidence type="ECO:0000313" key="1">
    <source>
        <dbReference type="EMBL" id="GFP93453.1"/>
    </source>
</evidence>
<proteinExistence type="predicted"/>
<accession>A0A830CBR8</accession>
<dbReference type="Proteomes" id="UP000653305">
    <property type="component" value="Unassembled WGS sequence"/>
</dbReference>
<dbReference type="AlphaFoldDB" id="A0A830CBR8"/>
<comment type="caution">
    <text evidence="1">The sequence shown here is derived from an EMBL/GenBank/DDBJ whole genome shotgun (WGS) entry which is preliminary data.</text>
</comment>
<sequence length="64" mass="7554">MKARAPQPRRRVHQGYRRFCPARRRRGNAALLRIATLTESESFLIHRTWSRCLYATLGEQIELS</sequence>
<reference evidence="1" key="1">
    <citation type="submission" date="2020-07" db="EMBL/GenBank/DDBJ databases">
        <title>Ethylene signaling mediates host invasion by parasitic plants.</title>
        <authorList>
            <person name="Yoshida S."/>
        </authorList>
    </citation>
    <scope>NUCLEOTIDE SEQUENCE</scope>
    <source>
        <strain evidence="1">Okayama</strain>
    </source>
</reference>
<evidence type="ECO:0000313" key="2">
    <source>
        <dbReference type="Proteomes" id="UP000653305"/>
    </source>
</evidence>